<name>A0AAP6L1T4_AERME</name>
<dbReference type="InterPro" id="IPR014976">
    <property type="entry name" value="AbpA_HamA_C"/>
</dbReference>
<dbReference type="Pfam" id="PF08878">
    <property type="entry name" value="HamA"/>
    <property type="match status" value="1"/>
</dbReference>
<evidence type="ECO:0000313" key="3">
    <source>
        <dbReference type="Proteomes" id="UP001285835"/>
    </source>
</evidence>
<accession>A0AAP6L1T4</accession>
<organism evidence="2 3">
    <name type="scientific">Aeromonas media</name>
    <dbReference type="NCBI Taxonomy" id="651"/>
    <lineage>
        <taxon>Bacteria</taxon>
        <taxon>Pseudomonadati</taxon>
        <taxon>Pseudomonadota</taxon>
        <taxon>Gammaproteobacteria</taxon>
        <taxon>Aeromonadales</taxon>
        <taxon>Aeromonadaceae</taxon>
        <taxon>Aeromonas</taxon>
    </lineage>
</organism>
<dbReference type="EMBL" id="JAWZXF010000006">
    <property type="protein sequence ID" value="MDX7921672.1"/>
    <property type="molecule type" value="Genomic_DNA"/>
</dbReference>
<protein>
    <submittedName>
        <fullName evidence="2">DUF1837 domain-containing protein</fullName>
    </submittedName>
</protein>
<reference evidence="2" key="1">
    <citation type="submission" date="2023-11" db="EMBL/GenBank/DDBJ databases">
        <title>WGS of Aeromonas in Northern Israel.</title>
        <authorList>
            <person name="Hershko Y."/>
        </authorList>
    </citation>
    <scope>NUCLEOTIDE SEQUENCE</scope>
    <source>
        <strain evidence="2">02297</strain>
    </source>
</reference>
<sequence length="287" mass="33583">MSKIYKRFSRLVFSFNHASNSCGLEKHPYHLNYENGQYREDELVKIIRGALPHFALTPDEFQRMIRDEDLDEMYRLAFSRISKAKKDKKGDYGELLLFLILKSFYGADRLVTKVRLRSSVKDQIKGFDCAHFSIDEHNEIKLWLGEVKFYKSFSAAIKDVIDEIHEHVKTDYLKNEFSILCPNIEYNKDIIIPDELIEYLDGSIPLDQIKIVIPALITYESAEIKNHKEVTQEFSDAFKKQFEGKFAYINKKSLTTPKNVEVFFILLPLSNVASIKEKLDNVEETYR</sequence>
<evidence type="ECO:0000313" key="2">
    <source>
        <dbReference type="EMBL" id="MDX7921672.1"/>
    </source>
</evidence>
<dbReference type="AlphaFoldDB" id="A0AAP6L1T4"/>
<dbReference type="Proteomes" id="UP001285835">
    <property type="component" value="Unassembled WGS sequence"/>
</dbReference>
<feature type="domain" description="Anti-bacteriophage protein A/HamA C-terminal" evidence="1">
    <location>
        <begin position="16"/>
        <end position="280"/>
    </location>
</feature>
<dbReference type="RefSeq" id="WP_319916714.1">
    <property type="nucleotide sequence ID" value="NZ_JAWZXF010000006.1"/>
</dbReference>
<proteinExistence type="predicted"/>
<evidence type="ECO:0000259" key="1">
    <source>
        <dbReference type="Pfam" id="PF08878"/>
    </source>
</evidence>
<gene>
    <name evidence="2" type="ORF">SJS82_06975</name>
</gene>
<comment type="caution">
    <text evidence="2">The sequence shown here is derived from an EMBL/GenBank/DDBJ whole genome shotgun (WGS) entry which is preliminary data.</text>
</comment>